<name>A0ACC1M6V2_9FUNG</name>
<dbReference type="Proteomes" id="UP001139981">
    <property type="component" value="Unassembled WGS sequence"/>
</dbReference>
<evidence type="ECO:0000313" key="1">
    <source>
        <dbReference type="EMBL" id="KAJ2896985.1"/>
    </source>
</evidence>
<keyword evidence="2" id="KW-1185">Reference proteome</keyword>
<reference evidence="1" key="1">
    <citation type="submission" date="2022-07" db="EMBL/GenBank/DDBJ databases">
        <title>Phylogenomic reconstructions and comparative analyses of Kickxellomycotina fungi.</title>
        <authorList>
            <person name="Reynolds N.K."/>
            <person name="Stajich J.E."/>
            <person name="Barry K."/>
            <person name="Grigoriev I.V."/>
            <person name="Crous P."/>
            <person name="Smith M.E."/>
        </authorList>
    </citation>
    <scope>NUCLEOTIDE SEQUENCE</scope>
    <source>
        <strain evidence="1">CBS 190363</strain>
    </source>
</reference>
<keyword evidence="1" id="KW-0436">Ligase</keyword>
<feature type="non-terminal residue" evidence="1">
    <location>
        <position position="1"/>
    </location>
</feature>
<evidence type="ECO:0000313" key="2">
    <source>
        <dbReference type="Proteomes" id="UP001139981"/>
    </source>
</evidence>
<gene>
    <name evidence="1" type="primary">FAA2_4</name>
    <name evidence="1" type="ORF">IWW38_001862</name>
</gene>
<accession>A0ACC1M6V2</accession>
<comment type="caution">
    <text evidence="1">The sequence shown here is derived from an EMBL/GenBank/DDBJ whole genome shotgun (WGS) entry which is preliminary data.</text>
</comment>
<proteinExistence type="predicted"/>
<dbReference type="EMBL" id="JANBVB010000153">
    <property type="protein sequence ID" value="KAJ2896985.1"/>
    <property type="molecule type" value="Genomic_DNA"/>
</dbReference>
<dbReference type="EC" id="6.2.1.3" evidence="1"/>
<protein>
    <submittedName>
        <fullName evidence="1">Medium-chain fatty acid-CoA ligase faa2</fullName>
        <ecNumber evidence="1">6.2.1.3</ecNumber>
    </submittedName>
</protein>
<sequence>ILVKGDHVFSEYYGMPDRTRDAFTDDGWLCTGDIGKVDGRGRFHIIDRRNNMFKLAQGMFVTPEKIENIYADHFIVNQAFVYGDPLRSALVAIIVPDETLLRMFLKNKGIKALTADGDWPSLEDMCRDPAVCREVVTELAAWGKGHSLAGYEVPKRAELTPVPFEEIGLFTPTFKLKRREATAYFRDVLTSLYDQTDQ</sequence>
<organism evidence="1 2">
    <name type="scientific">Coemansia aciculifera</name>
    <dbReference type="NCBI Taxonomy" id="417176"/>
    <lineage>
        <taxon>Eukaryota</taxon>
        <taxon>Fungi</taxon>
        <taxon>Fungi incertae sedis</taxon>
        <taxon>Zoopagomycota</taxon>
        <taxon>Kickxellomycotina</taxon>
        <taxon>Kickxellomycetes</taxon>
        <taxon>Kickxellales</taxon>
        <taxon>Kickxellaceae</taxon>
        <taxon>Coemansia</taxon>
    </lineage>
</organism>